<protein>
    <submittedName>
        <fullName evidence="1">Uncharacterized protein</fullName>
    </submittedName>
</protein>
<dbReference type="EMBL" id="CAMXCT020005957">
    <property type="protein sequence ID" value="CAL1167014.1"/>
    <property type="molecule type" value="Genomic_DNA"/>
</dbReference>
<dbReference type="Proteomes" id="UP001152797">
    <property type="component" value="Unassembled WGS sequence"/>
</dbReference>
<gene>
    <name evidence="1" type="ORF">C1SCF055_LOCUS38596</name>
</gene>
<evidence type="ECO:0000313" key="1">
    <source>
        <dbReference type="EMBL" id="CAI4013639.1"/>
    </source>
</evidence>
<reference evidence="1" key="1">
    <citation type="submission" date="2022-10" db="EMBL/GenBank/DDBJ databases">
        <authorList>
            <person name="Chen Y."/>
            <person name="Dougan E. K."/>
            <person name="Chan C."/>
            <person name="Rhodes N."/>
            <person name="Thang M."/>
        </authorList>
    </citation>
    <scope>NUCLEOTIDE SEQUENCE</scope>
</reference>
<evidence type="ECO:0000313" key="2">
    <source>
        <dbReference type="EMBL" id="CAL1167014.1"/>
    </source>
</evidence>
<sequence>MAEAVAEMGGYGGTLVASLKVPSEALVPSEPPSKTLAPEVADCVVNPLQAQYAWDSLSSLIESCRRLRQKNLEAMAEFPKRGPFWEEMPKVGETNLGTVTGA</sequence>
<name>A0A9P1DQU4_9DINO</name>
<dbReference type="AlphaFoldDB" id="A0A9P1DQU4"/>
<accession>A0A9P1DQU4</accession>
<proteinExistence type="predicted"/>
<organism evidence="1">
    <name type="scientific">Cladocopium goreaui</name>
    <dbReference type="NCBI Taxonomy" id="2562237"/>
    <lineage>
        <taxon>Eukaryota</taxon>
        <taxon>Sar</taxon>
        <taxon>Alveolata</taxon>
        <taxon>Dinophyceae</taxon>
        <taxon>Suessiales</taxon>
        <taxon>Symbiodiniaceae</taxon>
        <taxon>Cladocopium</taxon>
    </lineage>
</organism>
<dbReference type="EMBL" id="CAMXCT010005957">
    <property type="protein sequence ID" value="CAI4013639.1"/>
    <property type="molecule type" value="Genomic_DNA"/>
</dbReference>
<dbReference type="EMBL" id="CAMXCT030005957">
    <property type="protein sequence ID" value="CAL4800951.1"/>
    <property type="molecule type" value="Genomic_DNA"/>
</dbReference>
<comment type="caution">
    <text evidence="1">The sequence shown here is derived from an EMBL/GenBank/DDBJ whole genome shotgun (WGS) entry which is preliminary data.</text>
</comment>
<evidence type="ECO:0000313" key="3">
    <source>
        <dbReference type="Proteomes" id="UP001152797"/>
    </source>
</evidence>
<keyword evidence="3" id="KW-1185">Reference proteome</keyword>
<reference evidence="2" key="2">
    <citation type="submission" date="2024-04" db="EMBL/GenBank/DDBJ databases">
        <authorList>
            <person name="Chen Y."/>
            <person name="Shah S."/>
            <person name="Dougan E. K."/>
            <person name="Thang M."/>
            <person name="Chan C."/>
        </authorList>
    </citation>
    <scope>NUCLEOTIDE SEQUENCE [LARGE SCALE GENOMIC DNA]</scope>
</reference>